<dbReference type="HOGENOM" id="CLU_1428399_0_0_1"/>
<organism evidence="1 2">
    <name type="scientific">Oidiodendron maius (strain Zn)</name>
    <dbReference type="NCBI Taxonomy" id="913774"/>
    <lineage>
        <taxon>Eukaryota</taxon>
        <taxon>Fungi</taxon>
        <taxon>Dikarya</taxon>
        <taxon>Ascomycota</taxon>
        <taxon>Pezizomycotina</taxon>
        <taxon>Leotiomycetes</taxon>
        <taxon>Leotiomycetes incertae sedis</taxon>
        <taxon>Myxotrichaceae</taxon>
        <taxon>Oidiodendron</taxon>
    </lineage>
</organism>
<sequence>MPKTKSNTGKSSQQKKLEKTYWGKNKNVPIAAKEVTKDSLECKVDQLWICIFAKFFPDSEGFIIVPKDGIENSQKAPDITIKYLHNEKKFLTVLTMENKRAKFDGQPAVWQQAVGELDEYLDLIPDRAKLKPKLEIGLVGIGKRVRFYCRRNGGDIMDYPGSKGRHLHVKKDAKQIEGLLNKIKKAMMRL</sequence>
<dbReference type="OrthoDB" id="5315444at2759"/>
<evidence type="ECO:0000313" key="2">
    <source>
        <dbReference type="Proteomes" id="UP000054321"/>
    </source>
</evidence>
<keyword evidence="2" id="KW-1185">Reference proteome</keyword>
<dbReference type="STRING" id="913774.A0A0C3GQI9"/>
<dbReference type="EMBL" id="KN832894">
    <property type="protein sequence ID" value="KIM93619.1"/>
    <property type="molecule type" value="Genomic_DNA"/>
</dbReference>
<evidence type="ECO:0000313" key="1">
    <source>
        <dbReference type="EMBL" id="KIM93619.1"/>
    </source>
</evidence>
<protein>
    <submittedName>
        <fullName evidence="1">Uncharacterized protein</fullName>
    </submittedName>
</protein>
<reference evidence="2" key="2">
    <citation type="submission" date="2015-01" db="EMBL/GenBank/DDBJ databases">
        <title>Evolutionary Origins and Diversification of the Mycorrhizal Mutualists.</title>
        <authorList>
            <consortium name="DOE Joint Genome Institute"/>
            <consortium name="Mycorrhizal Genomics Consortium"/>
            <person name="Kohler A."/>
            <person name="Kuo A."/>
            <person name="Nagy L.G."/>
            <person name="Floudas D."/>
            <person name="Copeland A."/>
            <person name="Barry K.W."/>
            <person name="Cichocki N."/>
            <person name="Veneault-Fourrey C."/>
            <person name="LaButti K."/>
            <person name="Lindquist E.A."/>
            <person name="Lipzen A."/>
            <person name="Lundell T."/>
            <person name="Morin E."/>
            <person name="Murat C."/>
            <person name="Riley R."/>
            <person name="Ohm R."/>
            <person name="Sun H."/>
            <person name="Tunlid A."/>
            <person name="Henrissat B."/>
            <person name="Grigoriev I.V."/>
            <person name="Hibbett D.S."/>
            <person name="Martin F."/>
        </authorList>
    </citation>
    <scope>NUCLEOTIDE SEQUENCE [LARGE SCALE GENOMIC DNA]</scope>
    <source>
        <strain evidence="2">Zn</strain>
    </source>
</reference>
<proteinExistence type="predicted"/>
<accession>A0A0C3GQI9</accession>
<dbReference type="InParanoid" id="A0A0C3GQI9"/>
<gene>
    <name evidence="1" type="ORF">OIDMADRAFT_61546</name>
</gene>
<reference evidence="1 2" key="1">
    <citation type="submission" date="2014-04" db="EMBL/GenBank/DDBJ databases">
        <authorList>
            <consortium name="DOE Joint Genome Institute"/>
            <person name="Kuo A."/>
            <person name="Martino E."/>
            <person name="Perotto S."/>
            <person name="Kohler A."/>
            <person name="Nagy L.G."/>
            <person name="Floudas D."/>
            <person name="Copeland A."/>
            <person name="Barry K.W."/>
            <person name="Cichocki N."/>
            <person name="Veneault-Fourrey C."/>
            <person name="LaButti K."/>
            <person name="Lindquist E.A."/>
            <person name="Lipzen A."/>
            <person name="Lundell T."/>
            <person name="Morin E."/>
            <person name="Murat C."/>
            <person name="Sun H."/>
            <person name="Tunlid A."/>
            <person name="Henrissat B."/>
            <person name="Grigoriev I.V."/>
            <person name="Hibbett D.S."/>
            <person name="Martin F."/>
            <person name="Nordberg H.P."/>
            <person name="Cantor M.N."/>
            <person name="Hua S.X."/>
        </authorList>
    </citation>
    <scope>NUCLEOTIDE SEQUENCE [LARGE SCALE GENOMIC DNA]</scope>
    <source>
        <strain evidence="1 2">Zn</strain>
    </source>
</reference>
<name>A0A0C3GQI9_OIDMZ</name>
<dbReference type="AlphaFoldDB" id="A0A0C3GQI9"/>
<dbReference type="Proteomes" id="UP000054321">
    <property type="component" value="Unassembled WGS sequence"/>
</dbReference>